<keyword evidence="1" id="KW-0812">Transmembrane</keyword>
<accession>A0ABQ9HD05</accession>
<feature type="transmembrane region" description="Helical" evidence="1">
    <location>
        <begin position="338"/>
        <end position="362"/>
    </location>
</feature>
<name>A0ABQ9HD05_9NEOP</name>
<feature type="transmembrane region" description="Helical" evidence="1">
    <location>
        <begin position="401"/>
        <end position="419"/>
    </location>
</feature>
<feature type="transmembrane region" description="Helical" evidence="1">
    <location>
        <begin position="369"/>
        <end position="389"/>
    </location>
</feature>
<dbReference type="EMBL" id="JARBHB010000006">
    <property type="protein sequence ID" value="KAJ8881948.1"/>
    <property type="molecule type" value="Genomic_DNA"/>
</dbReference>
<organism evidence="2 3">
    <name type="scientific">Dryococelus australis</name>
    <dbReference type="NCBI Taxonomy" id="614101"/>
    <lineage>
        <taxon>Eukaryota</taxon>
        <taxon>Metazoa</taxon>
        <taxon>Ecdysozoa</taxon>
        <taxon>Arthropoda</taxon>
        <taxon>Hexapoda</taxon>
        <taxon>Insecta</taxon>
        <taxon>Pterygota</taxon>
        <taxon>Neoptera</taxon>
        <taxon>Polyneoptera</taxon>
        <taxon>Phasmatodea</taxon>
        <taxon>Verophasmatodea</taxon>
        <taxon>Anareolatae</taxon>
        <taxon>Phasmatidae</taxon>
        <taxon>Eurycanthinae</taxon>
        <taxon>Dryococelus</taxon>
    </lineage>
</organism>
<keyword evidence="3" id="KW-1185">Reference proteome</keyword>
<comment type="caution">
    <text evidence="2">The sequence shown here is derived from an EMBL/GenBank/DDBJ whole genome shotgun (WGS) entry which is preliminary data.</text>
</comment>
<protein>
    <submittedName>
        <fullName evidence="2">Uncharacterized protein</fullName>
    </submittedName>
</protein>
<evidence type="ECO:0000256" key="1">
    <source>
        <dbReference type="SAM" id="Phobius"/>
    </source>
</evidence>
<evidence type="ECO:0000313" key="2">
    <source>
        <dbReference type="EMBL" id="KAJ8881948.1"/>
    </source>
</evidence>
<keyword evidence="1" id="KW-1133">Transmembrane helix</keyword>
<sequence length="424" mass="48839">MESAENECRIAHKINPAEPIQDRKRVCDPSMWKTEQQKRKRNFYRRGTKLLQDAFILKYTACCTPQRNNSRAGCPPKSFTIKYYVTPFRENACVNVVQVCQDAFRFYEKGEFRGKVHLLAGGEPKQNREDSDISFGCPVTWACSFCIRLKEEIRHNHDQTSKQDLMTKYRVHKLKAKAFYEQLQKEKDDVVSFSFDCQKNQVLPKLSDQSSYYSRQLYCSNFTICQDTSFSKQDHHMKKEKLKDVESILCKHYGSEWRNIPLLDWYRYVLDNTIAGEAEDNEDNVMMTDDDLVAACIIHLSLEFLDYGKTPIPGIGLSPATMHLHCRSHVRESLESGFALMLSFLGSYGVGRWIGQMIVLAWDRGQPELIPVLLLLLIAVILSGGLTLLTDMLHEAFQRGNVHRVLVITVALTTVVHLYRSSRS</sequence>
<proteinExistence type="predicted"/>
<evidence type="ECO:0000313" key="3">
    <source>
        <dbReference type="Proteomes" id="UP001159363"/>
    </source>
</evidence>
<reference evidence="2 3" key="1">
    <citation type="submission" date="2023-02" db="EMBL/GenBank/DDBJ databases">
        <title>LHISI_Scaffold_Assembly.</title>
        <authorList>
            <person name="Stuart O.P."/>
            <person name="Cleave R."/>
            <person name="Magrath M.J.L."/>
            <person name="Mikheyev A.S."/>
        </authorList>
    </citation>
    <scope>NUCLEOTIDE SEQUENCE [LARGE SCALE GENOMIC DNA]</scope>
    <source>
        <strain evidence="2">Daus_M_001</strain>
        <tissue evidence="2">Leg muscle</tissue>
    </source>
</reference>
<gene>
    <name evidence="2" type="ORF">PR048_018435</name>
</gene>
<dbReference type="Proteomes" id="UP001159363">
    <property type="component" value="Chromosome 5"/>
</dbReference>
<keyword evidence="1" id="KW-0472">Membrane</keyword>